<evidence type="ECO:0000313" key="5">
    <source>
        <dbReference type="Proteomes" id="UP000199497"/>
    </source>
</evidence>
<dbReference type="PANTHER" id="PTHR43363:SF1">
    <property type="entry name" value="HYPOXANTHINE-GUANINE PHOSPHORIBOSYLTRANSFERASE"/>
    <property type="match status" value="1"/>
</dbReference>
<dbReference type="RefSeq" id="WP_092599285.1">
    <property type="nucleotide sequence ID" value="NZ_FNJR01000003.1"/>
</dbReference>
<dbReference type="Gene3D" id="3.40.50.2020">
    <property type="match status" value="1"/>
</dbReference>
<protein>
    <recommendedName>
        <fullName evidence="3">Phosphoribosyltransferase domain-containing protein</fullName>
    </recommendedName>
</protein>
<feature type="domain" description="Phosphoribosyltransferase" evidence="3">
    <location>
        <begin position="19"/>
        <end position="163"/>
    </location>
</feature>
<evidence type="ECO:0000313" key="4">
    <source>
        <dbReference type="EMBL" id="SDP35387.1"/>
    </source>
</evidence>
<evidence type="ECO:0000256" key="1">
    <source>
        <dbReference type="ARBA" id="ARBA00022676"/>
    </source>
</evidence>
<name>A0A1H0S1A3_9ACTN</name>
<keyword evidence="5" id="KW-1185">Reference proteome</keyword>
<evidence type="ECO:0000256" key="2">
    <source>
        <dbReference type="ARBA" id="ARBA00022679"/>
    </source>
</evidence>
<dbReference type="SUPFAM" id="SSF53271">
    <property type="entry name" value="PRTase-like"/>
    <property type="match status" value="1"/>
</dbReference>
<dbReference type="OrthoDB" id="307631at2"/>
<dbReference type="InterPro" id="IPR000836">
    <property type="entry name" value="PRTase_dom"/>
</dbReference>
<dbReference type="Proteomes" id="UP000199497">
    <property type="component" value="Unassembled WGS sequence"/>
</dbReference>
<dbReference type="Pfam" id="PF00156">
    <property type="entry name" value="Pribosyltran"/>
    <property type="match status" value="1"/>
</dbReference>
<organism evidence="4 5">
    <name type="scientific">Actinopolyspora xinjiangensis</name>
    <dbReference type="NCBI Taxonomy" id="405564"/>
    <lineage>
        <taxon>Bacteria</taxon>
        <taxon>Bacillati</taxon>
        <taxon>Actinomycetota</taxon>
        <taxon>Actinomycetes</taxon>
        <taxon>Actinopolysporales</taxon>
        <taxon>Actinopolysporaceae</taxon>
        <taxon>Actinopolyspora</taxon>
    </lineage>
</organism>
<accession>A0A1H0S1A3</accession>
<dbReference type="CDD" id="cd06223">
    <property type="entry name" value="PRTases_typeI"/>
    <property type="match status" value="1"/>
</dbReference>
<sequence length="187" mass="20653">MSVEETESPDLWRRSVLYLLSWPDFDQAVRGIAERMTRNGFGFDCVLGISRGGLVPAVSLSNVLGVPEFGIVSVRRNLGTGRYSEKGRPEVRWMSDPREMRDKRVLVVDDVAGAGDTLDAVRAELDTVGPTFVCTVVLVRMLRGGSTPDMAAVELDDWVVFPWEDRRIPADAVTRDVPMPTGSGVRE</sequence>
<keyword evidence="2" id="KW-0808">Transferase</keyword>
<dbReference type="STRING" id="405564.SAMN04487905_103326"/>
<evidence type="ECO:0000259" key="3">
    <source>
        <dbReference type="Pfam" id="PF00156"/>
    </source>
</evidence>
<proteinExistence type="predicted"/>
<dbReference type="EMBL" id="FNJR01000003">
    <property type="protein sequence ID" value="SDP35387.1"/>
    <property type="molecule type" value="Genomic_DNA"/>
</dbReference>
<dbReference type="GO" id="GO:0016757">
    <property type="term" value="F:glycosyltransferase activity"/>
    <property type="evidence" value="ECO:0007669"/>
    <property type="project" value="UniProtKB-KW"/>
</dbReference>
<reference evidence="5" key="1">
    <citation type="submission" date="2016-10" db="EMBL/GenBank/DDBJ databases">
        <authorList>
            <person name="Varghese N."/>
            <person name="Submissions S."/>
        </authorList>
    </citation>
    <scope>NUCLEOTIDE SEQUENCE [LARGE SCALE GENOMIC DNA]</scope>
    <source>
        <strain evidence="5">DSM 46732</strain>
    </source>
</reference>
<gene>
    <name evidence="4" type="ORF">SAMN04487905_103326</name>
</gene>
<dbReference type="AlphaFoldDB" id="A0A1H0S1A3"/>
<dbReference type="PANTHER" id="PTHR43363">
    <property type="entry name" value="HYPOXANTHINE PHOSPHORIBOSYLTRANSFERASE"/>
    <property type="match status" value="1"/>
</dbReference>
<dbReference type="InterPro" id="IPR029057">
    <property type="entry name" value="PRTase-like"/>
</dbReference>
<keyword evidence="1" id="KW-0328">Glycosyltransferase</keyword>